<feature type="non-terminal residue" evidence="1">
    <location>
        <position position="1"/>
    </location>
</feature>
<organism evidence="1 2">
    <name type="scientific">Physocladia obscura</name>
    <dbReference type="NCBI Taxonomy" id="109957"/>
    <lineage>
        <taxon>Eukaryota</taxon>
        <taxon>Fungi</taxon>
        <taxon>Fungi incertae sedis</taxon>
        <taxon>Chytridiomycota</taxon>
        <taxon>Chytridiomycota incertae sedis</taxon>
        <taxon>Chytridiomycetes</taxon>
        <taxon>Chytridiales</taxon>
        <taxon>Chytriomycetaceae</taxon>
        <taxon>Physocladia</taxon>
    </lineage>
</organism>
<dbReference type="EMBL" id="JADGJH010000027">
    <property type="protein sequence ID" value="KAJ3141892.1"/>
    <property type="molecule type" value="Genomic_DNA"/>
</dbReference>
<dbReference type="AlphaFoldDB" id="A0AAD5TC72"/>
<keyword evidence="2" id="KW-1185">Reference proteome</keyword>
<comment type="caution">
    <text evidence="1">The sequence shown here is derived from an EMBL/GenBank/DDBJ whole genome shotgun (WGS) entry which is preliminary data.</text>
</comment>
<protein>
    <submittedName>
        <fullName evidence="1">Uncharacterized protein</fullName>
    </submittedName>
</protein>
<dbReference type="Proteomes" id="UP001211907">
    <property type="component" value="Unassembled WGS sequence"/>
</dbReference>
<accession>A0AAD5TC72</accession>
<proteinExistence type="predicted"/>
<evidence type="ECO:0000313" key="1">
    <source>
        <dbReference type="EMBL" id="KAJ3141892.1"/>
    </source>
</evidence>
<gene>
    <name evidence="1" type="ORF">HK100_005806</name>
</gene>
<evidence type="ECO:0000313" key="2">
    <source>
        <dbReference type="Proteomes" id="UP001211907"/>
    </source>
</evidence>
<name>A0AAD5TC72_9FUNG</name>
<reference evidence="1" key="1">
    <citation type="submission" date="2020-05" db="EMBL/GenBank/DDBJ databases">
        <title>Phylogenomic resolution of chytrid fungi.</title>
        <authorList>
            <person name="Stajich J.E."/>
            <person name="Amses K."/>
            <person name="Simmons R."/>
            <person name="Seto K."/>
            <person name="Myers J."/>
            <person name="Bonds A."/>
            <person name="Quandt C.A."/>
            <person name="Barry K."/>
            <person name="Liu P."/>
            <person name="Grigoriev I."/>
            <person name="Longcore J.E."/>
            <person name="James T.Y."/>
        </authorList>
    </citation>
    <scope>NUCLEOTIDE SEQUENCE</scope>
    <source>
        <strain evidence="1">JEL0513</strain>
    </source>
</reference>
<sequence>MWNASSNPEFTEFVELLLTRSEESCSPHDACVFLRDLKAEPDTVYSKILQAAFTDANMVTNSKAFLRVFGVILAVRKPLDIFSLCEVGVLTSQKQVPLLP</sequence>